<dbReference type="EMBL" id="CP000383">
    <property type="protein sequence ID" value="ABG57969.1"/>
    <property type="molecule type" value="Genomic_DNA"/>
</dbReference>
<dbReference type="KEGG" id="chu:CHU_0682"/>
<dbReference type="Proteomes" id="UP000001822">
    <property type="component" value="Chromosome"/>
</dbReference>
<name>A0A6N4SNT6_CYTH3</name>
<proteinExistence type="predicted"/>
<protein>
    <submittedName>
        <fullName evidence="1">Uncharacterized protein</fullName>
    </submittedName>
</protein>
<dbReference type="OrthoDB" id="1036397at2"/>
<keyword evidence="2" id="KW-1185">Reference proteome</keyword>
<accession>A0A6N4SNT6</accession>
<evidence type="ECO:0000313" key="1">
    <source>
        <dbReference type="EMBL" id="ABG57969.1"/>
    </source>
</evidence>
<gene>
    <name evidence="1" type="ordered locus">CHU_0682</name>
</gene>
<sequence length="71" mass="8282">MIEIFKTSVQNDLQAMVVKKLLLKQNPSLEINFDLEDCDKILRIKNIKNTDDMSSVFKTLYETGIYIEMLP</sequence>
<organism evidence="1 2">
    <name type="scientific">Cytophaga hutchinsonii (strain ATCC 33406 / DSM 1761 / CIP 103989 / NBRC 15051 / NCIMB 9469 / D465)</name>
    <dbReference type="NCBI Taxonomy" id="269798"/>
    <lineage>
        <taxon>Bacteria</taxon>
        <taxon>Pseudomonadati</taxon>
        <taxon>Bacteroidota</taxon>
        <taxon>Cytophagia</taxon>
        <taxon>Cytophagales</taxon>
        <taxon>Cytophagaceae</taxon>
        <taxon>Cytophaga</taxon>
    </lineage>
</organism>
<evidence type="ECO:0000313" key="2">
    <source>
        <dbReference type="Proteomes" id="UP000001822"/>
    </source>
</evidence>
<dbReference type="AlphaFoldDB" id="A0A6N4SNT6"/>
<reference evidence="1 2" key="1">
    <citation type="journal article" date="2007" name="Appl. Environ. Microbiol.">
        <title>Genome sequence of the cellulolytic gliding bacterium Cytophaga hutchinsonii.</title>
        <authorList>
            <person name="Xie G."/>
            <person name="Bruce D.C."/>
            <person name="Challacombe J.F."/>
            <person name="Chertkov O."/>
            <person name="Detter J.C."/>
            <person name="Gilna P."/>
            <person name="Han C.S."/>
            <person name="Lucas S."/>
            <person name="Misra M."/>
            <person name="Myers G.L."/>
            <person name="Richardson P."/>
            <person name="Tapia R."/>
            <person name="Thayer N."/>
            <person name="Thompson L.S."/>
            <person name="Brettin T.S."/>
            <person name="Henrissat B."/>
            <person name="Wilson D.B."/>
            <person name="McBride M.J."/>
        </authorList>
    </citation>
    <scope>NUCLEOTIDE SEQUENCE [LARGE SCALE GENOMIC DNA]</scope>
    <source>
        <strain evidence="2">ATCC 33406 / DSM 1761 / CIP 103989 / NBRC 15051 / NCIMB 9469 / D465</strain>
    </source>
</reference>
<dbReference type="RefSeq" id="WP_011584085.1">
    <property type="nucleotide sequence ID" value="NC_008255.1"/>
</dbReference>